<gene>
    <name evidence="1" type="ORF">B0J11DRAFT_581794</name>
</gene>
<protein>
    <submittedName>
        <fullName evidence="1">Uncharacterized protein</fullName>
    </submittedName>
</protein>
<comment type="caution">
    <text evidence="1">The sequence shown here is derived from an EMBL/GenBank/DDBJ whole genome shotgun (WGS) entry which is preliminary data.</text>
</comment>
<evidence type="ECO:0000313" key="1">
    <source>
        <dbReference type="EMBL" id="KAH7121033.1"/>
    </source>
</evidence>
<name>A0A9P9DKP5_9PLEO</name>
<reference evidence="1" key="1">
    <citation type="journal article" date="2021" name="Nat. Commun.">
        <title>Genetic determinants of endophytism in the Arabidopsis root mycobiome.</title>
        <authorList>
            <person name="Mesny F."/>
            <person name="Miyauchi S."/>
            <person name="Thiergart T."/>
            <person name="Pickel B."/>
            <person name="Atanasova L."/>
            <person name="Karlsson M."/>
            <person name="Huettel B."/>
            <person name="Barry K.W."/>
            <person name="Haridas S."/>
            <person name="Chen C."/>
            <person name="Bauer D."/>
            <person name="Andreopoulos W."/>
            <person name="Pangilinan J."/>
            <person name="LaButti K."/>
            <person name="Riley R."/>
            <person name="Lipzen A."/>
            <person name="Clum A."/>
            <person name="Drula E."/>
            <person name="Henrissat B."/>
            <person name="Kohler A."/>
            <person name="Grigoriev I.V."/>
            <person name="Martin F.M."/>
            <person name="Hacquard S."/>
        </authorList>
    </citation>
    <scope>NUCLEOTIDE SEQUENCE</scope>
    <source>
        <strain evidence="1">MPI-CAGE-CH-0243</strain>
    </source>
</reference>
<dbReference type="AlphaFoldDB" id="A0A9P9DKP5"/>
<accession>A0A9P9DKP5</accession>
<keyword evidence="2" id="KW-1185">Reference proteome</keyword>
<dbReference type="EMBL" id="JAGMWT010000010">
    <property type="protein sequence ID" value="KAH7121033.1"/>
    <property type="molecule type" value="Genomic_DNA"/>
</dbReference>
<proteinExistence type="predicted"/>
<evidence type="ECO:0000313" key="2">
    <source>
        <dbReference type="Proteomes" id="UP000700596"/>
    </source>
</evidence>
<dbReference type="OrthoDB" id="5149635at2759"/>
<organism evidence="1 2">
    <name type="scientific">Dendryphion nanum</name>
    <dbReference type="NCBI Taxonomy" id="256645"/>
    <lineage>
        <taxon>Eukaryota</taxon>
        <taxon>Fungi</taxon>
        <taxon>Dikarya</taxon>
        <taxon>Ascomycota</taxon>
        <taxon>Pezizomycotina</taxon>
        <taxon>Dothideomycetes</taxon>
        <taxon>Pleosporomycetidae</taxon>
        <taxon>Pleosporales</taxon>
        <taxon>Torulaceae</taxon>
        <taxon>Dendryphion</taxon>
    </lineage>
</organism>
<dbReference type="Proteomes" id="UP000700596">
    <property type="component" value="Unassembled WGS sequence"/>
</dbReference>
<sequence length="302" mass="34944">MGDATFTLGQRGSHYFQCPSRRDYTRLPFKLQQLLTTNHIYRVYHVTLGFEDSFLITYQDRDGRDNMESHGLPDELTSFLYATNSQDVPIRVIPKIRLTLGPNNDSFFVGDGSAYLWLNLPPRLLTALQSRIRDGQWTDRPRLVALGADQNFILITHNSKAVWDLSHYRTLTQMLEFSRTQERGLEEIRQVVLHAYRYQGFIAQNSSANLMWENLPDWSIVALDGMRAPLIRDAREDDVRARQRKLQSRPSFRERPSGGLREQATFRREWTERNNEFKTKAKGMKLSLSLSIGIGGFSKKLG</sequence>